<dbReference type="AlphaFoldDB" id="A0A1H7KG24"/>
<accession>A0A1H7KG24</accession>
<reference evidence="3" key="1">
    <citation type="submission" date="2016-10" db="EMBL/GenBank/DDBJ databases">
        <authorList>
            <person name="Varghese N."/>
            <person name="Submissions S."/>
        </authorList>
    </citation>
    <scope>NUCLEOTIDE SEQUENCE [LARGE SCALE GENOMIC DNA]</scope>
    <source>
        <strain evidence="3">DSM 18733</strain>
    </source>
</reference>
<dbReference type="Pfam" id="PF13302">
    <property type="entry name" value="Acetyltransf_3"/>
    <property type="match status" value="1"/>
</dbReference>
<dbReference type="Gene3D" id="3.40.630.30">
    <property type="match status" value="1"/>
</dbReference>
<feature type="domain" description="N-acetyltransferase" evidence="1">
    <location>
        <begin position="9"/>
        <end position="145"/>
    </location>
</feature>
<dbReference type="SUPFAM" id="SSF55729">
    <property type="entry name" value="Acyl-CoA N-acyltransferases (Nat)"/>
    <property type="match status" value="1"/>
</dbReference>
<protein>
    <submittedName>
        <fullName evidence="2">Protein N-acetyltransferase, RimJ/RimL family</fullName>
    </submittedName>
</protein>
<dbReference type="EMBL" id="FOAF01000001">
    <property type="protein sequence ID" value="SEK85722.1"/>
    <property type="molecule type" value="Genomic_DNA"/>
</dbReference>
<keyword evidence="3" id="KW-1185">Reference proteome</keyword>
<sequence>MKNHHDQSIVLKKLCLTDAEEFFHLHRQPAVFGTYMQELNMNEEEKPLDFTKRLLWLSKGIYSIRLTDKPELIIGSALIYKGGSEKNEFYFGGTLLPNYHGKGILLKAFDQIIELAKYCYGIPEVKVFLNVVSKQANSTMDKLGFVKLSKQNDLLYYKSLWKHRIA</sequence>
<keyword evidence="2" id="KW-0808">Transferase</keyword>
<evidence type="ECO:0000313" key="2">
    <source>
        <dbReference type="EMBL" id="SEK85722.1"/>
    </source>
</evidence>
<dbReference type="CDD" id="cd04301">
    <property type="entry name" value="NAT_SF"/>
    <property type="match status" value="1"/>
</dbReference>
<dbReference type="STRING" id="407022.SAMN05661044_01339"/>
<name>A0A1H7KG24_OLID1</name>
<proteinExistence type="predicted"/>
<dbReference type="InterPro" id="IPR000182">
    <property type="entry name" value="GNAT_dom"/>
</dbReference>
<gene>
    <name evidence="2" type="ORF">SAMN05661044_01339</name>
</gene>
<dbReference type="GO" id="GO:0016747">
    <property type="term" value="F:acyltransferase activity, transferring groups other than amino-acyl groups"/>
    <property type="evidence" value="ECO:0007669"/>
    <property type="project" value="InterPro"/>
</dbReference>
<dbReference type="RefSeq" id="WP_093320594.1">
    <property type="nucleotide sequence ID" value="NZ_FOAF01000001.1"/>
</dbReference>
<organism evidence="2 3">
    <name type="scientific">Olivibacter domesticus</name>
    <name type="common">Pseudosphingobacterium domesticum</name>
    <dbReference type="NCBI Taxonomy" id="407022"/>
    <lineage>
        <taxon>Bacteria</taxon>
        <taxon>Pseudomonadati</taxon>
        <taxon>Bacteroidota</taxon>
        <taxon>Sphingobacteriia</taxon>
        <taxon>Sphingobacteriales</taxon>
        <taxon>Sphingobacteriaceae</taxon>
        <taxon>Olivibacter</taxon>
    </lineage>
</organism>
<dbReference type="Proteomes" id="UP000199421">
    <property type="component" value="Unassembled WGS sequence"/>
</dbReference>
<dbReference type="InterPro" id="IPR016181">
    <property type="entry name" value="Acyl_CoA_acyltransferase"/>
</dbReference>
<dbReference type="OrthoDB" id="9811523at2"/>
<evidence type="ECO:0000313" key="3">
    <source>
        <dbReference type="Proteomes" id="UP000199421"/>
    </source>
</evidence>
<evidence type="ECO:0000259" key="1">
    <source>
        <dbReference type="Pfam" id="PF13302"/>
    </source>
</evidence>